<evidence type="ECO:0000256" key="2">
    <source>
        <dbReference type="ARBA" id="ARBA00022679"/>
    </source>
</evidence>
<protein>
    <submittedName>
        <fullName evidence="3">DNA methylase</fullName>
    </submittedName>
</protein>
<keyword evidence="4" id="KW-1185">Reference proteome</keyword>
<evidence type="ECO:0000256" key="1">
    <source>
        <dbReference type="ARBA" id="ARBA00022603"/>
    </source>
</evidence>
<evidence type="ECO:0000313" key="4">
    <source>
        <dbReference type="Proteomes" id="UP000290184"/>
    </source>
</evidence>
<dbReference type="GO" id="GO:0008168">
    <property type="term" value="F:methyltransferase activity"/>
    <property type="evidence" value="ECO:0007669"/>
    <property type="project" value="UniProtKB-KW"/>
</dbReference>
<proteinExistence type="predicted"/>
<name>A0A411AX09_9CAUD</name>
<keyword evidence="1 3" id="KW-0489">Methyltransferase</keyword>
<dbReference type="Gene3D" id="3.40.50.150">
    <property type="entry name" value="Vaccinia Virus protein VP39"/>
    <property type="match status" value="1"/>
</dbReference>
<evidence type="ECO:0000313" key="3">
    <source>
        <dbReference type="EMBL" id="QAX92628.1"/>
    </source>
</evidence>
<dbReference type="InterPro" id="IPR029063">
    <property type="entry name" value="SAM-dependent_MTases_sf"/>
</dbReference>
<dbReference type="GeneID" id="60332918"/>
<reference evidence="3 4" key="1">
    <citation type="submission" date="2018-12" db="EMBL/GenBank/DDBJ databases">
        <authorList>
            <person name="Angstman J.M."/>
            <person name="Jones M.R."/>
            <person name="Litchfield W.R."/>
            <person name="Frappier M."/>
            <person name="Goblirsch A.J."/>
            <person name="Gagen J.K."/>
            <person name="Hecker K.A."/>
            <person name="Burns G.P."/>
            <person name="Zimmerman M.D."/>
            <person name="Fleischacker C.L."/>
            <person name="Ball S.L."/>
            <person name="Garlena R.A."/>
            <person name="Russell D.A."/>
            <person name="Pope W.H."/>
            <person name="Jacobs-Sera D."/>
            <person name="Hatfull G.F."/>
        </authorList>
    </citation>
    <scope>NUCLEOTIDE SEQUENCE [LARGE SCALE GENOMIC DNA]</scope>
</reference>
<dbReference type="Pfam" id="PF00145">
    <property type="entry name" value="DNA_methylase"/>
    <property type="match status" value="1"/>
</dbReference>
<dbReference type="GO" id="GO:0032259">
    <property type="term" value="P:methylation"/>
    <property type="evidence" value="ECO:0007669"/>
    <property type="project" value="UniProtKB-KW"/>
</dbReference>
<keyword evidence="2" id="KW-0808">Transferase</keyword>
<dbReference type="SUPFAM" id="SSF53335">
    <property type="entry name" value="S-adenosyl-L-methionine-dependent methyltransferases"/>
    <property type="match status" value="1"/>
</dbReference>
<accession>A0A411AX09</accession>
<dbReference type="InterPro" id="IPR001525">
    <property type="entry name" value="C5_MeTfrase"/>
</dbReference>
<dbReference type="Proteomes" id="UP000290184">
    <property type="component" value="Genome"/>
</dbReference>
<sequence length="100" mass="10427">MKLGSLFSGAGGLDIAVEQFFGARTVWHCELNPAASKVLAHRWPGVPNLGDITAVDWSEVEPVDILAGGFPCQDVSAAGRRAGIAEGHPLGPVGAVRRSH</sequence>
<dbReference type="EMBL" id="MK305886">
    <property type="protein sequence ID" value="QAX92628.1"/>
    <property type="molecule type" value="Genomic_DNA"/>
</dbReference>
<dbReference type="KEGG" id="vg:60332918"/>
<organism evidence="3 4">
    <name type="scientific">Mycobacterium phage Poenanya</name>
    <dbReference type="NCBI Taxonomy" id="2500793"/>
    <lineage>
        <taxon>Viruses</taxon>
        <taxon>Duplodnaviria</taxon>
        <taxon>Heunggongvirae</taxon>
        <taxon>Uroviricota</taxon>
        <taxon>Caudoviricetes</taxon>
        <taxon>Gracegardnervirinae</taxon>
        <taxon>Cheoctovirus</taxon>
        <taxon>Cheoctovirus poenanya</taxon>
    </lineage>
</organism>
<dbReference type="RefSeq" id="YP_009961371.1">
    <property type="nucleotide sequence ID" value="NC_051699.1"/>
</dbReference>
<gene>
    <name evidence="3" type="primary">73</name>
    <name evidence="3" type="ORF">SEA_POENANYA_73</name>
</gene>